<evidence type="ECO:0000256" key="5">
    <source>
        <dbReference type="ARBA" id="ARBA00023274"/>
    </source>
</evidence>
<dbReference type="GO" id="GO:1990904">
    <property type="term" value="C:ribonucleoprotein complex"/>
    <property type="evidence" value="ECO:0007669"/>
    <property type="project" value="UniProtKB-KW"/>
</dbReference>
<dbReference type="Proteomes" id="UP000178853">
    <property type="component" value="Unassembled WGS sequence"/>
</dbReference>
<dbReference type="GO" id="GO:0006412">
    <property type="term" value="P:translation"/>
    <property type="evidence" value="ECO:0007669"/>
    <property type="project" value="InterPro"/>
</dbReference>
<dbReference type="GO" id="GO:0005840">
    <property type="term" value="C:ribosome"/>
    <property type="evidence" value="ECO:0007669"/>
    <property type="project" value="UniProtKB-KW"/>
</dbReference>
<evidence type="ECO:0000256" key="2">
    <source>
        <dbReference type="ARBA" id="ARBA00022730"/>
    </source>
</evidence>
<evidence type="ECO:0000256" key="6">
    <source>
        <dbReference type="ARBA" id="ARBA00035197"/>
    </source>
</evidence>
<evidence type="ECO:0000256" key="3">
    <source>
        <dbReference type="ARBA" id="ARBA00022884"/>
    </source>
</evidence>
<dbReference type="SUPFAM" id="SSF53137">
    <property type="entry name" value="Translational machinery components"/>
    <property type="match status" value="1"/>
</dbReference>
<proteinExistence type="inferred from homology"/>
<dbReference type="NCBIfam" id="TIGR00060">
    <property type="entry name" value="L18_bact"/>
    <property type="match status" value="1"/>
</dbReference>
<keyword evidence="4 8" id="KW-0689">Ribosomal protein</keyword>
<gene>
    <name evidence="8" type="ORF">A3F60_04690</name>
</gene>
<feature type="non-terminal residue" evidence="8">
    <location>
        <position position="1"/>
    </location>
</feature>
<dbReference type="InterPro" id="IPR004389">
    <property type="entry name" value="Ribosomal_uL18_bac-type"/>
</dbReference>
<evidence type="ECO:0000313" key="9">
    <source>
        <dbReference type="Proteomes" id="UP000178853"/>
    </source>
</evidence>
<keyword evidence="5" id="KW-0687">Ribonucleoprotein</keyword>
<name>A0A1F7HUV2_9BACT</name>
<comment type="similarity">
    <text evidence="1">Belongs to the universal ribosomal protein uL18 family.</text>
</comment>
<dbReference type="CDD" id="cd00432">
    <property type="entry name" value="Ribosomal_L18_L5e"/>
    <property type="match status" value="1"/>
</dbReference>
<keyword evidence="3" id="KW-0694">RNA-binding</keyword>
<organism evidence="8 9">
    <name type="scientific">Candidatus Roizmanbacteria bacterium RIFCSPHIGHO2_12_FULL_39_8</name>
    <dbReference type="NCBI Taxonomy" id="1802050"/>
    <lineage>
        <taxon>Bacteria</taxon>
        <taxon>Candidatus Roizmaniibacteriota</taxon>
    </lineage>
</organism>
<evidence type="ECO:0000256" key="1">
    <source>
        <dbReference type="ARBA" id="ARBA00007116"/>
    </source>
</evidence>
<dbReference type="PANTHER" id="PTHR12899:SF3">
    <property type="entry name" value="LARGE RIBOSOMAL SUBUNIT PROTEIN UL18M"/>
    <property type="match status" value="1"/>
</dbReference>
<dbReference type="InterPro" id="IPR005484">
    <property type="entry name" value="Ribosomal_uL18_bac/plant/anim"/>
</dbReference>
<dbReference type="GO" id="GO:0008097">
    <property type="term" value="F:5S rRNA binding"/>
    <property type="evidence" value="ECO:0007669"/>
    <property type="project" value="TreeGrafter"/>
</dbReference>
<dbReference type="InterPro" id="IPR057268">
    <property type="entry name" value="Ribosomal_L18"/>
</dbReference>
<keyword evidence="2" id="KW-0699">rRNA-binding</keyword>
<dbReference type="GO" id="GO:0005737">
    <property type="term" value="C:cytoplasm"/>
    <property type="evidence" value="ECO:0007669"/>
    <property type="project" value="UniProtKB-ARBA"/>
</dbReference>
<evidence type="ECO:0000256" key="7">
    <source>
        <dbReference type="ARBA" id="ARBA00035496"/>
    </source>
</evidence>
<sequence>LRRKKRVSTRIKGVQESPRVSVFASNKYTYVQLIDDINRKTLLSLSSLSLAKRKDHSKGAKTQEAKLVGVELAKKAITKGIKKAIFDRGQYSYNGRVKAIAEGLREGGLTI</sequence>
<dbReference type="EMBL" id="MGAA01000076">
    <property type="protein sequence ID" value="OGK34913.1"/>
    <property type="molecule type" value="Genomic_DNA"/>
</dbReference>
<dbReference type="AlphaFoldDB" id="A0A1F7HUV2"/>
<evidence type="ECO:0000313" key="8">
    <source>
        <dbReference type="EMBL" id="OGK34913.1"/>
    </source>
</evidence>
<protein>
    <recommendedName>
        <fullName evidence="6">Large ribosomal subunit protein uL18</fullName>
    </recommendedName>
    <alternativeName>
        <fullName evidence="7">50S ribosomal protein L18</fullName>
    </alternativeName>
</protein>
<evidence type="ECO:0000256" key="4">
    <source>
        <dbReference type="ARBA" id="ARBA00022980"/>
    </source>
</evidence>
<reference evidence="8 9" key="1">
    <citation type="journal article" date="2016" name="Nat. Commun.">
        <title>Thousands of microbial genomes shed light on interconnected biogeochemical processes in an aquifer system.</title>
        <authorList>
            <person name="Anantharaman K."/>
            <person name="Brown C.T."/>
            <person name="Hug L.A."/>
            <person name="Sharon I."/>
            <person name="Castelle C.J."/>
            <person name="Probst A.J."/>
            <person name="Thomas B.C."/>
            <person name="Singh A."/>
            <person name="Wilkins M.J."/>
            <person name="Karaoz U."/>
            <person name="Brodie E.L."/>
            <person name="Williams K.H."/>
            <person name="Hubbard S.S."/>
            <person name="Banfield J.F."/>
        </authorList>
    </citation>
    <scope>NUCLEOTIDE SEQUENCE [LARGE SCALE GENOMIC DNA]</scope>
</reference>
<dbReference type="Gene3D" id="3.30.420.100">
    <property type="match status" value="1"/>
</dbReference>
<comment type="caution">
    <text evidence="8">The sequence shown here is derived from an EMBL/GenBank/DDBJ whole genome shotgun (WGS) entry which is preliminary data.</text>
</comment>
<dbReference type="HAMAP" id="MF_01337_B">
    <property type="entry name" value="Ribosomal_uL18_B"/>
    <property type="match status" value="1"/>
</dbReference>
<accession>A0A1F7HUV2</accession>
<dbReference type="Pfam" id="PF00861">
    <property type="entry name" value="Ribosomal_L18p"/>
    <property type="match status" value="1"/>
</dbReference>
<dbReference type="PANTHER" id="PTHR12899">
    <property type="entry name" value="39S RIBOSOMAL PROTEIN L18, MITOCHONDRIAL"/>
    <property type="match status" value="1"/>
</dbReference>
<dbReference type="GO" id="GO:0003735">
    <property type="term" value="F:structural constituent of ribosome"/>
    <property type="evidence" value="ECO:0007669"/>
    <property type="project" value="InterPro"/>
</dbReference>